<dbReference type="EMBL" id="MFLU01000016">
    <property type="protein sequence ID" value="OGG73584.1"/>
    <property type="molecule type" value="Genomic_DNA"/>
</dbReference>
<dbReference type="SUPFAM" id="SSF53448">
    <property type="entry name" value="Nucleotide-diphospho-sugar transferases"/>
    <property type="match status" value="1"/>
</dbReference>
<dbReference type="PANTHER" id="PTHR22916">
    <property type="entry name" value="GLYCOSYLTRANSFERASE"/>
    <property type="match status" value="1"/>
</dbReference>
<dbReference type="Pfam" id="PF00535">
    <property type="entry name" value="Glycos_transf_2"/>
    <property type="match status" value="1"/>
</dbReference>
<name>A0A1F6EIW8_9BACT</name>
<evidence type="ECO:0000259" key="1">
    <source>
        <dbReference type="Pfam" id="PF00535"/>
    </source>
</evidence>
<dbReference type="AlphaFoldDB" id="A0A1F6EIW8"/>
<protein>
    <recommendedName>
        <fullName evidence="1">Glycosyltransferase 2-like domain-containing protein</fullName>
    </recommendedName>
</protein>
<feature type="domain" description="Glycosyltransferase 2-like" evidence="1">
    <location>
        <begin position="4"/>
        <end position="126"/>
    </location>
</feature>
<evidence type="ECO:0000313" key="3">
    <source>
        <dbReference type="Proteomes" id="UP000178587"/>
    </source>
</evidence>
<accession>A0A1F6EIW8</accession>
<proteinExistence type="predicted"/>
<sequence>MKFSIIAPVRNMEPWLAKAIESVLIQEGDFEIEYILQDGASTDNTVAIFESYREKLERGEIPIRCKSITMRSFSEKDNGPFDAINKGFTHATGDIYTWADGDNTYEPGAFDAVAKTFVAFPDVKWLHGITNGMNERWEKTSYGVCRIYKQDWLQLGIYSQEAYPTSQNGMFWRRKLWEEVAPIPTKFRVSGDYWLWMNMAKHAPLWSLNVPIGYFMRRVGQAHTLGGYKEEQWMARPRRSLRAWGARLFFSPQSRLGPRFEHFFLWLYPFMYRNVESMIYIDIVGGVPVKKKAMTYQCDPKHDKTLK</sequence>
<dbReference type="PANTHER" id="PTHR22916:SF65">
    <property type="entry name" value="SLR1065 PROTEIN"/>
    <property type="match status" value="1"/>
</dbReference>
<dbReference type="Proteomes" id="UP000178587">
    <property type="component" value="Unassembled WGS sequence"/>
</dbReference>
<comment type="caution">
    <text evidence="2">The sequence shown here is derived from an EMBL/GenBank/DDBJ whole genome shotgun (WGS) entry which is preliminary data.</text>
</comment>
<dbReference type="Gene3D" id="3.90.550.10">
    <property type="entry name" value="Spore Coat Polysaccharide Biosynthesis Protein SpsA, Chain A"/>
    <property type="match status" value="1"/>
</dbReference>
<gene>
    <name evidence="2" type="ORF">A3A34_02820</name>
</gene>
<dbReference type="InterPro" id="IPR029044">
    <property type="entry name" value="Nucleotide-diphossugar_trans"/>
</dbReference>
<reference evidence="2 3" key="1">
    <citation type="journal article" date="2016" name="Nat. Commun.">
        <title>Thousands of microbial genomes shed light on interconnected biogeochemical processes in an aquifer system.</title>
        <authorList>
            <person name="Anantharaman K."/>
            <person name="Brown C.T."/>
            <person name="Hug L.A."/>
            <person name="Sharon I."/>
            <person name="Castelle C.J."/>
            <person name="Probst A.J."/>
            <person name="Thomas B.C."/>
            <person name="Singh A."/>
            <person name="Wilkins M.J."/>
            <person name="Karaoz U."/>
            <person name="Brodie E.L."/>
            <person name="Williams K.H."/>
            <person name="Hubbard S.S."/>
            <person name="Banfield J.F."/>
        </authorList>
    </citation>
    <scope>NUCLEOTIDE SEQUENCE [LARGE SCALE GENOMIC DNA]</scope>
</reference>
<organism evidence="2 3">
    <name type="scientific">Candidatus Kaiserbacteria bacterium RIFCSPLOWO2_01_FULL_50_24</name>
    <dbReference type="NCBI Taxonomy" id="1798507"/>
    <lineage>
        <taxon>Bacteria</taxon>
        <taxon>Candidatus Kaiseribacteriota</taxon>
    </lineage>
</organism>
<evidence type="ECO:0000313" key="2">
    <source>
        <dbReference type="EMBL" id="OGG73584.1"/>
    </source>
</evidence>
<dbReference type="STRING" id="1798507.A3A34_02820"/>
<dbReference type="InterPro" id="IPR001173">
    <property type="entry name" value="Glyco_trans_2-like"/>
</dbReference>